<dbReference type="InterPro" id="IPR050236">
    <property type="entry name" value="Ser_Thr_kinase_AGC"/>
</dbReference>
<dbReference type="EMBL" id="ML996086">
    <property type="protein sequence ID" value="KAF2152464.1"/>
    <property type="molecule type" value="Genomic_DNA"/>
</dbReference>
<keyword evidence="5" id="KW-0418">Kinase</keyword>
<feature type="region of interest" description="Disordered" evidence="9">
    <location>
        <begin position="32"/>
        <end position="72"/>
    </location>
</feature>
<evidence type="ECO:0000256" key="8">
    <source>
        <dbReference type="ARBA" id="ARBA00048679"/>
    </source>
</evidence>
<dbReference type="GO" id="GO:0035556">
    <property type="term" value="P:intracellular signal transduction"/>
    <property type="evidence" value="ECO:0007669"/>
    <property type="project" value="TreeGrafter"/>
</dbReference>
<dbReference type="GO" id="GO:0005524">
    <property type="term" value="F:ATP binding"/>
    <property type="evidence" value="ECO:0007669"/>
    <property type="project" value="UniProtKB-KW"/>
</dbReference>
<evidence type="ECO:0000256" key="9">
    <source>
        <dbReference type="SAM" id="MobiDB-lite"/>
    </source>
</evidence>
<dbReference type="GO" id="GO:0004674">
    <property type="term" value="F:protein serine/threonine kinase activity"/>
    <property type="evidence" value="ECO:0007669"/>
    <property type="project" value="UniProtKB-KW"/>
</dbReference>
<protein>
    <recommendedName>
        <fullName evidence="1">non-specific serine/threonine protein kinase</fullName>
        <ecNumber evidence="1">2.7.11.1</ecNumber>
    </recommendedName>
</protein>
<evidence type="ECO:0000313" key="11">
    <source>
        <dbReference type="EMBL" id="KAF2152464.1"/>
    </source>
</evidence>
<keyword evidence="2" id="KW-0723">Serine/threonine-protein kinase</keyword>
<sequence length="343" mass="38811">MPVQMPPILIQQGRPTSVQSLPKLKFPKILSRTGSKHSDSTLPLSSNISPTSPVSTAPTSFSSNTSPFRSQLSPDLRFRKDWRLGISVHHPGRLDTSLPPIVEHDVRPYQDQFLDTPSPIAPSVETIEKVAAVKTFFELHFDNLLFADHSPRSLRRREFEQKLKEVSLTTDQAALARQHWFQSENAYTRELRVFRAGSEARRNVRGAMAQYEPVRVLGKGSFGIVNLVTERDDTARLTADDLPDSTGERRQSSCKKPTRGTRRSEFFAMKIIRKCDMLRDCQEAHLRAERDFLVGSEGSSWVVPLVTAFQDSVNLYLVMEYMAGGDFMGFLLREDVLDEDTAR</sequence>
<dbReference type="PANTHER" id="PTHR24356">
    <property type="entry name" value="SERINE/THREONINE-PROTEIN KINASE"/>
    <property type="match status" value="1"/>
</dbReference>
<gene>
    <name evidence="11" type="ORF">K461DRAFT_294127</name>
</gene>
<reference evidence="11" key="1">
    <citation type="journal article" date="2020" name="Stud. Mycol.">
        <title>101 Dothideomycetes genomes: a test case for predicting lifestyles and emergence of pathogens.</title>
        <authorList>
            <person name="Haridas S."/>
            <person name="Albert R."/>
            <person name="Binder M."/>
            <person name="Bloem J."/>
            <person name="Labutti K."/>
            <person name="Salamov A."/>
            <person name="Andreopoulos B."/>
            <person name="Baker S."/>
            <person name="Barry K."/>
            <person name="Bills G."/>
            <person name="Bluhm B."/>
            <person name="Cannon C."/>
            <person name="Castanera R."/>
            <person name="Culley D."/>
            <person name="Daum C."/>
            <person name="Ezra D."/>
            <person name="Gonzalez J."/>
            <person name="Henrissat B."/>
            <person name="Kuo A."/>
            <person name="Liang C."/>
            <person name="Lipzen A."/>
            <person name="Lutzoni F."/>
            <person name="Magnuson J."/>
            <person name="Mondo S."/>
            <person name="Nolan M."/>
            <person name="Ohm R."/>
            <person name="Pangilinan J."/>
            <person name="Park H.-J."/>
            <person name="Ramirez L."/>
            <person name="Alfaro M."/>
            <person name="Sun H."/>
            <person name="Tritt A."/>
            <person name="Yoshinaga Y."/>
            <person name="Zwiers L.-H."/>
            <person name="Turgeon B."/>
            <person name="Goodwin S."/>
            <person name="Spatafora J."/>
            <person name="Crous P."/>
            <person name="Grigoriev I."/>
        </authorList>
    </citation>
    <scope>NUCLEOTIDE SEQUENCE</scope>
    <source>
        <strain evidence="11">CBS 260.36</strain>
    </source>
</reference>
<evidence type="ECO:0000256" key="4">
    <source>
        <dbReference type="ARBA" id="ARBA00022741"/>
    </source>
</evidence>
<evidence type="ECO:0000256" key="1">
    <source>
        <dbReference type="ARBA" id="ARBA00012513"/>
    </source>
</evidence>
<evidence type="ECO:0000259" key="10">
    <source>
        <dbReference type="PROSITE" id="PS50011"/>
    </source>
</evidence>
<dbReference type="EC" id="2.7.11.1" evidence="1"/>
<feature type="region of interest" description="Disordered" evidence="9">
    <location>
        <begin position="236"/>
        <end position="261"/>
    </location>
</feature>
<keyword evidence="12" id="KW-1185">Reference proteome</keyword>
<evidence type="ECO:0000256" key="2">
    <source>
        <dbReference type="ARBA" id="ARBA00022527"/>
    </source>
</evidence>
<comment type="catalytic activity">
    <reaction evidence="8">
        <text>L-seryl-[protein] + ATP = O-phospho-L-seryl-[protein] + ADP + H(+)</text>
        <dbReference type="Rhea" id="RHEA:17989"/>
        <dbReference type="Rhea" id="RHEA-COMP:9863"/>
        <dbReference type="Rhea" id="RHEA-COMP:11604"/>
        <dbReference type="ChEBI" id="CHEBI:15378"/>
        <dbReference type="ChEBI" id="CHEBI:29999"/>
        <dbReference type="ChEBI" id="CHEBI:30616"/>
        <dbReference type="ChEBI" id="CHEBI:83421"/>
        <dbReference type="ChEBI" id="CHEBI:456216"/>
        <dbReference type="EC" id="2.7.11.1"/>
    </reaction>
</comment>
<evidence type="ECO:0000256" key="3">
    <source>
        <dbReference type="ARBA" id="ARBA00022679"/>
    </source>
</evidence>
<dbReference type="AlphaFoldDB" id="A0A9P4J4Y4"/>
<keyword evidence="4" id="KW-0547">Nucleotide-binding</keyword>
<dbReference type="PANTHER" id="PTHR24356:SF400">
    <property type="entry name" value="SERINE_THREONINE-PROTEIN KINASE CBK1"/>
    <property type="match status" value="1"/>
</dbReference>
<keyword evidence="3" id="KW-0808">Transferase</keyword>
<evidence type="ECO:0000256" key="7">
    <source>
        <dbReference type="ARBA" id="ARBA00047899"/>
    </source>
</evidence>
<comment type="catalytic activity">
    <reaction evidence="7">
        <text>L-threonyl-[protein] + ATP = O-phospho-L-threonyl-[protein] + ADP + H(+)</text>
        <dbReference type="Rhea" id="RHEA:46608"/>
        <dbReference type="Rhea" id="RHEA-COMP:11060"/>
        <dbReference type="Rhea" id="RHEA-COMP:11605"/>
        <dbReference type="ChEBI" id="CHEBI:15378"/>
        <dbReference type="ChEBI" id="CHEBI:30013"/>
        <dbReference type="ChEBI" id="CHEBI:30616"/>
        <dbReference type="ChEBI" id="CHEBI:61977"/>
        <dbReference type="ChEBI" id="CHEBI:456216"/>
        <dbReference type="EC" id="2.7.11.1"/>
    </reaction>
</comment>
<dbReference type="SUPFAM" id="SSF56112">
    <property type="entry name" value="Protein kinase-like (PK-like)"/>
    <property type="match status" value="1"/>
</dbReference>
<organism evidence="11 12">
    <name type="scientific">Myriangium duriaei CBS 260.36</name>
    <dbReference type="NCBI Taxonomy" id="1168546"/>
    <lineage>
        <taxon>Eukaryota</taxon>
        <taxon>Fungi</taxon>
        <taxon>Dikarya</taxon>
        <taxon>Ascomycota</taxon>
        <taxon>Pezizomycotina</taxon>
        <taxon>Dothideomycetes</taxon>
        <taxon>Dothideomycetidae</taxon>
        <taxon>Myriangiales</taxon>
        <taxon>Myriangiaceae</taxon>
        <taxon>Myriangium</taxon>
    </lineage>
</organism>
<name>A0A9P4J4Y4_9PEZI</name>
<dbReference type="InterPro" id="IPR011009">
    <property type="entry name" value="Kinase-like_dom_sf"/>
</dbReference>
<dbReference type="Proteomes" id="UP000799439">
    <property type="component" value="Unassembled WGS sequence"/>
</dbReference>
<evidence type="ECO:0000256" key="5">
    <source>
        <dbReference type="ARBA" id="ARBA00022777"/>
    </source>
</evidence>
<dbReference type="Gene3D" id="3.30.200.20">
    <property type="entry name" value="Phosphorylase Kinase, domain 1"/>
    <property type="match status" value="1"/>
</dbReference>
<evidence type="ECO:0000313" key="12">
    <source>
        <dbReference type="Proteomes" id="UP000799439"/>
    </source>
</evidence>
<dbReference type="OrthoDB" id="3638488at2759"/>
<comment type="caution">
    <text evidence="11">The sequence shown here is derived from an EMBL/GenBank/DDBJ whole genome shotgun (WGS) entry which is preliminary data.</text>
</comment>
<keyword evidence="6" id="KW-0067">ATP-binding</keyword>
<feature type="compositionally biased region" description="Low complexity" evidence="9">
    <location>
        <begin position="49"/>
        <end position="63"/>
    </location>
</feature>
<accession>A0A9P4J4Y4</accession>
<proteinExistence type="predicted"/>
<evidence type="ECO:0000256" key="6">
    <source>
        <dbReference type="ARBA" id="ARBA00022840"/>
    </source>
</evidence>
<dbReference type="PROSITE" id="PS50011">
    <property type="entry name" value="PROTEIN_KINASE_DOM"/>
    <property type="match status" value="1"/>
</dbReference>
<feature type="domain" description="Protein kinase" evidence="10">
    <location>
        <begin position="211"/>
        <end position="343"/>
    </location>
</feature>
<dbReference type="InterPro" id="IPR000719">
    <property type="entry name" value="Prot_kinase_dom"/>
</dbReference>
<feature type="compositionally biased region" description="Basic residues" evidence="9">
    <location>
        <begin position="252"/>
        <end position="261"/>
    </location>
</feature>